<evidence type="ECO:0000256" key="1">
    <source>
        <dbReference type="ARBA" id="ARBA00004259"/>
    </source>
</evidence>
<evidence type="ECO:0000313" key="10">
    <source>
        <dbReference type="EMBL" id="EIW85147.1"/>
    </source>
</evidence>
<keyword evidence="7" id="KW-0539">Nucleus</keyword>
<evidence type="ECO:0000256" key="3">
    <source>
        <dbReference type="ARBA" id="ARBA00022448"/>
    </source>
</evidence>
<dbReference type="RefSeq" id="XP_007764171.1">
    <property type="nucleotide sequence ID" value="XM_007765981.1"/>
</dbReference>
<evidence type="ECO:0000259" key="8">
    <source>
        <dbReference type="Pfam" id="PF03177"/>
    </source>
</evidence>
<dbReference type="Pfam" id="PF08801">
    <property type="entry name" value="Nucleoporin_N"/>
    <property type="match status" value="1"/>
</dbReference>
<dbReference type="InterPro" id="IPR015943">
    <property type="entry name" value="WD40/YVTN_repeat-like_dom_sf"/>
</dbReference>
<dbReference type="InterPro" id="IPR037624">
    <property type="entry name" value="Nup133-like"/>
</dbReference>
<dbReference type="GO" id="GO:0000972">
    <property type="term" value="P:transcription-dependent tethering of RNA polymerase II gene DNA at nuclear periphery"/>
    <property type="evidence" value="ECO:0007669"/>
    <property type="project" value="TreeGrafter"/>
</dbReference>
<dbReference type="GO" id="GO:0017056">
    <property type="term" value="F:structural constituent of nuclear pore"/>
    <property type="evidence" value="ECO:0007669"/>
    <property type="project" value="InterPro"/>
</dbReference>
<evidence type="ECO:0000256" key="7">
    <source>
        <dbReference type="ARBA" id="ARBA00023242"/>
    </source>
</evidence>
<name>A0A5M3N1K7_CONPW</name>
<feature type="domain" description="Nucleoporin Nup133/Nup155-like C-terminal" evidence="8">
    <location>
        <begin position="733"/>
        <end position="1148"/>
    </location>
</feature>
<dbReference type="EMBL" id="JH711574">
    <property type="protein sequence ID" value="EIW85147.1"/>
    <property type="molecule type" value="Genomic_DNA"/>
</dbReference>
<reference evidence="11" key="1">
    <citation type="journal article" date="2012" name="Science">
        <title>The Paleozoic origin of enzymatic lignin decomposition reconstructed from 31 fungal genomes.</title>
        <authorList>
            <person name="Floudas D."/>
            <person name="Binder M."/>
            <person name="Riley R."/>
            <person name="Barry K."/>
            <person name="Blanchette R.A."/>
            <person name="Henrissat B."/>
            <person name="Martinez A.T."/>
            <person name="Otillar R."/>
            <person name="Spatafora J.W."/>
            <person name="Yadav J.S."/>
            <person name="Aerts A."/>
            <person name="Benoit I."/>
            <person name="Boyd A."/>
            <person name="Carlson A."/>
            <person name="Copeland A."/>
            <person name="Coutinho P.M."/>
            <person name="de Vries R.P."/>
            <person name="Ferreira P."/>
            <person name="Findley K."/>
            <person name="Foster B."/>
            <person name="Gaskell J."/>
            <person name="Glotzer D."/>
            <person name="Gorecki P."/>
            <person name="Heitman J."/>
            <person name="Hesse C."/>
            <person name="Hori C."/>
            <person name="Igarashi K."/>
            <person name="Jurgens J.A."/>
            <person name="Kallen N."/>
            <person name="Kersten P."/>
            <person name="Kohler A."/>
            <person name="Kuees U."/>
            <person name="Kumar T.K.A."/>
            <person name="Kuo A."/>
            <person name="LaButti K."/>
            <person name="Larrondo L.F."/>
            <person name="Lindquist E."/>
            <person name="Ling A."/>
            <person name="Lombard V."/>
            <person name="Lucas S."/>
            <person name="Lundell T."/>
            <person name="Martin R."/>
            <person name="McLaughlin D.J."/>
            <person name="Morgenstern I."/>
            <person name="Morin E."/>
            <person name="Murat C."/>
            <person name="Nagy L.G."/>
            <person name="Nolan M."/>
            <person name="Ohm R.A."/>
            <person name="Patyshakuliyeva A."/>
            <person name="Rokas A."/>
            <person name="Ruiz-Duenas F.J."/>
            <person name="Sabat G."/>
            <person name="Salamov A."/>
            <person name="Samejima M."/>
            <person name="Schmutz J."/>
            <person name="Slot J.C."/>
            <person name="St John F."/>
            <person name="Stenlid J."/>
            <person name="Sun H."/>
            <person name="Sun S."/>
            <person name="Syed K."/>
            <person name="Tsang A."/>
            <person name="Wiebenga A."/>
            <person name="Young D."/>
            <person name="Pisabarro A."/>
            <person name="Eastwood D.C."/>
            <person name="Martin F."/>
            <person name="Cullen D."/>
            <person name="Grigoriev I.V."/>
            <person name="Hibbett D.S."/>
        </authorList>
    </citation>
    <scope>NUCLEOTIDE SEQUENCE [LARGE SCALE GENOMIC DNA]</scope>
    <source>
        <strain evidence="11">RWD-64-598 SS2</strain>
    </source>
</reference>
<evidence type="ECO:0000256" key="6">
    <source>
        <dbReference type="ARBA" id="ARBA00023010"/>
    </source>
</evidence>
<comment type="subcellular location">
    <subcellularLocation>
        <location evidence="1">Nucleus envelope</location>
    </subcellularLocation>
</comment>
<dbReference type="PANTHER" id="PTHR13405:SF11">
    <property type="entry name" value="NUCLEAR PORE COMPLEX PROTEIN NUP133"/>
    <property type="match status" value="1"/>
</dbReference>
<dbReference type="OMA" id="HVATLLW"/>
<dbReference type="OrthoDB" id="103454at2759"/>
<comment type="caution">
    <text evidence="10">The sequence shown here is derived from an EMBL/GenBank/DDBJ whole genome shotgun (WGS) entry which is preliminary data.</text>
</comment>
<evidence type="ECO:0000259" key="9">
    <source>
        <dbReference type="Pfam" id="PF08801"/>
    </source>
</evidence>
<dbReference type="Gene3D" id="2.130.10.10">
    <property type="entry name" value="YVTN repeat-like/Quinoprotein amine dehydrogenase"/>
    <property type="match status" value="1"/>
</dbReference>
<comment type="similarity">
    <text evidence="2">Belongs to the nucleoporin Nup133 family.</text>
</comment>
<dbReference type="Gene3D" id="1.20.58.1380">
    <property type="match status" value="1"/>
</dbReference>
<evidence type="ECO:0008006" key="12">
    <source>
        <dbReference type="Google" id="ProtNLM"/>
    </source>
</evidence>
<keyword evidence="5" id="KW-0653">Protein transport</keyword>
<keyword evidence="6" id="KW-0811">Translocation</keyword>
<feature type="domain" description="Nucleoporin Nup133/Nup155-like N-terminal" evidence="9">
    <location>
        <begin position="39"/>
        <end position="331"/>
    </location>
</feature>
<dbReference type="AlphaFoldDB" id="A0A5M3N1K7"/>
<evidence type="ECO:0000256" key="2">
    <source>
        <dbReference type="ARBA" id="ARBA00005569"/>
    </source>
</evidence>
<keyword evidence="11" id="KW-1185">Reference proteome</keyword>
<evidence type="ECO:0000256" key="4">
    <source>
        <dbReference type="ARBA" id="ARBA00022816"/>
    </source>
</evidence>
<sequence>MAEEASMASITSSMDIDEAQHVSAQKTVPETIFAKSEELSVSFYANLPTEVKQILKGADFYGESYSGGIDTETGYALVASQRACFVWQYAQSPKGSPTCYIFSSPGEGSNSCPFHALVPFGATREPGLVLLAPHGELRFWESISNGLAGGDHFSTSQLSLEVDEYITNLTRVDPQTYVASTSIGHLFRFTLSSTGGKYHLAARAFSQPSSSSLSLTRLLPSRWTLASAGLQPKAGNISSIAIEPVDTVGIAVDSRQLWALVDSRLQKWNIHIAEGWEEPTLDEDLLPSLHKALREQLGAWTTDDERLDLELVDLQVKSARNLLLLISFSAVEDENSMMADHGPFGAQGPRRRYALVHMSQPNTTDTIKVEGVRRVPYQSTTSSGAPIHPRIHLLSGAELIAVHFGDVVALCSRYSVWEDRLTLKYPYKDQMLGLGVMEFTDSDQSSLLVLSAGTIMKASLSLSQIADFDPESGRAHLIKSILTQAILYGSIPENPLHFSFPPDVDEDGLMNGAEQLSKAVIESDPEIIRPDHDLTSQLTSRKERLSWLIHFINDNGVLTKLSQSSRQRLATDAEKLYACHQLWTALNDHLDHGATHSILTEAVYDYMHSVGNTAHEDVVRAFFKYRVGDVGKLFPFVMESVNRLSKDVGRSLAASLPESISCILTILSSALDYRAYNLGVYGVTLPMIKPWTSRPGIIDTVLGMFDVATKFLDGPSDAENSGAKTEPRKQLPALASVLFTCINERLEWLRSIVAAGEAGTEVDRKELSDRFAQLRPEIFETLRIHGHLEHAFSLAEACKDFRSLASLCHKDKVWPPQENPHMSRIENYIQKFRDEFTAELYQWYIEHGELRGLFTLEDSQKSYMDVFFAAQARSSISWIYDLGQERYGAASAALVAESKTTDSLAVKHFALSVGKLAHLAQIQDGVALDETSFDAFHDGLDFVSVQQNLLEEMRTVLSTLRGKQSIENQVDAIVKAKASTIRDRRALLGVFKALIRLMLQNHALSVEDAVDVLTLKDNSETIEDYATALQLLSRVQDLPDARKASSFRRVWCRIYSHDNWDQIRQTANVTDSQLMMRLRGTALYNTLSIILRAPHHSPGYDLDPSEALVTPDVAELASRWPGMPQEQVEALERDYRAESNLVASMKLEDVYHRVRELAKQDLSDGQEVHTP</sequence>
<proteinExistence type="inferred from homology"/>
<dbReference type="KEGG" id="cput:CONPUDRAFT_70040"/>
<dbReference type="SUPFAM" id="SSF117289">
    <property type="entry name" value="Nucleoporin domain"/>
    <property type="match status" value="1"/>
</dbReference>
<dbReference type="GO" id="GO:0016973">
    <property type="term" value="P:poly(A)+ mRNA export from nucleus"/>
    <property type="evidence" value="ECO:0007669"/>
    <property type="project" value="TreeGrafter"/>
</dbReference>
<evidence type="ECO:0000313" key="11">
    <source>
        <dbReference type="Proteomes" id="UP000053558"/>
    </source>
</evidence>
<dbReference type="InterPro" id="IPR007187">
    <property type="entry name" value="Nucleoporin_Nup133/Nup155_C"/>
</dbReference>
<dbReference type="GeneID" id="19208778"/>
<dbReference type="InterPro" id="IPR014908">
    <property type="entry name" value="Nucleoporin_Nup133/Nup155_N"/>
</dbReference>
<gene>
    <name evidence="10" type="ORF">CONPUDRAFT_70040</name>
</gene>
<dbReference type="GO" id="GO:0006606">
    <property type="term" value="P:protein import into nucleus"/>
    <property type="evidence" value="ECO:0007669"/>
    <property type="project" value="TreeGrafter"/>
</dbReference>
<keyword evidence="3" id="KW-0813">Transport</keyword>
<evidence type="ECO:0000256" key="5">
    <source>
        <dbReference type="ARBA" id="ARBA00022927"/>
    </source>
</evidence>
<dbReference type="Proteomes" id="UP000053558">
    <property type="component" value="Unassembled WGS sequence"/>
</dbReference>
<protein>
    <recommendedName>
        <fullName evidence="12">Nucleoporin</fullName>
    </recommendedName>
</protein>
<dbReference type="Gene3D" id="1.25.40.700">
    <property type="match status" value="1"/>
</dbReference>
<organism evidence="10 11">
    <name type="scientific">Coniophora puteana (strain RWD-64-598)</name>
    <name type="common">Brown rot fungus</name>
    <dbReference type="NCBI Taxonomy" id="741705"/>
    <lineage>
        <taxon>Eukaryota</taxon>
        <taxon>Fungi</taxon>
        <taxon>Dikarya</taxon>
        <taxon>Basidiomycota</taxon>
        <taxon>Agaricomycotina</taxon>
        <taxon>Agaricomycetes</taxon>
        <taxon>Agaricomycetidae</taxon>
        <taxon>Boletales</taxon>
        <taxon>Coniophorineae</taxon>
        <taxon>Coniophoraceae</taxon>
        <taxon>Coniophora</taxon>
    </lineage>
</organism>
<dbReference type="PANTHER" id="PTHR13405">
    <property type="entry name" value="NUCLEAR PORE COMPLEX PROTEIN NUP133"/>
    <property type="match status" value="1"/>
</dbReference>
<dbReference type="GO" id="GO:0031080">
    <property type="term" value="C:nuclear pore outer ring"/>
    <property type="evidence" value="ECO:0007669"/>
    <property type="project" value="TreeGrafter"/>
</dbReference>
<accession>A0A5M3N1K7</accession>
<keyword evidence="4" id="KW-0509">mRNA transport</keyword>
<dbReference type="Pfam" id="PF03177">
    <property type="entry name" value="Nucleoporin_C"/>
    <property type="match status" value="1"/>
</dbReference>